<evidence type="ECO:0000313" key="3">
    <source>
        <dbReference type="EMBL" id="VEI71955.1"/>
    </source>
</evidence>
<protein>
    <submittedName>
        <fullName evidence="1">YccJ family protein</fullName>
    </submittedName>
</protein>
<gene>
    <name evidence="3" type="primary">yccJ</name>
    <name evidence="2" type="ORF">G9399_10585</name>
    <name evidence="3" type="ORF">NCTC13193_03518</name>
    <name evidence="1" type="ORF">RDT67_08825</name>
    <name evidence="4" type="ORF">RFB13_16270</name>
</gene>
<dbReference type="EMBL" id="CP054160">
    <property type="protein sequence ID" value="QKJ58727.1"/>
    <property type="molecule type" value="Genomic_DNA"/>
</dbReference>
<evidence type="ECO:0000313" key="8">
    <source>
        <dbReference type="Proteomes" id="UP001235341"/>
    </source>
</evidence>
<evidence type="ECO:0000313" key="2">
    <source>
        <dbReference type="EMBL" id="QKJ58727.1"/>
    </source>
</evidence>
<reference evidence="3 5" key="1">
    <citation type="submission" date="2018-12" db="EMBL/GenBank/DDBJ databases">
        <authorList>
            <consortium name="Pathogen Informatics"/>
        </authorList>
    </citation>
    <scope>NUCLEOTIDE SEQUENCE [LARGE SCALE GENOMIC DNA]</scope>
    <source>
        <strain evidence="3 5">NCTC13193</strain>
    </source>
</reference>
<dbReference type="EMBL" id="LR134492">
    <property type="protein sequence ID" value="VEI71955.1"/>
    <property type="molecule type" value="Genomic_DNA"/>
</dbReference>
<accession>A0A0F7HGC7</accession>
<dbReference type="AlphaFoldDB" id="A0A0F7HGC7"/>
<organism evidence="1 7">
    <name type="scientific">Serratia fonticola</name>
    <dbReference type="NCBI Taxonomy" id="47917"/>
    <lineage>
        <taxon>Bacteria</taxon>
        <taxon>Pseudomonadati</taxon>
        <taxon>Pseudomonadota</taxon>
        <taxon>Gammaproteobacteria</taxon>
        <taxon>Enterobacterales</taxon>
        <taxon>Yersiniaceae</taxon>
        <taxon>Serratia</taxon>
    </lineage>
</organism>
<dbReference type="GeneID" id="30323148"/>
<dbReference type="NCBIfam" id="NF007554">
    <property type="entry name" value="PRK10174.1"/>
    <property type="match status" value="1"/>
</dbReference>
<dbReference type="KEGG" id="sfw:WN53_23495"/>
<sequence length="70" mass="7938">MANHNVKSWATVRETSVEIAEAIFELAGNDEVLAQKIWEEGSDEVLPLAFSKTEADQLYWGEETIERKNV</sequence>
<name>A0A0F7HGC7_SERFO</name>
<reference evidence="4 8" key="4">
    <citation type="submission" date="2023-08" db="EMBL/GenBank/DDBJ databases">
        <title>Complete Genome and Methylome dissection of Serratia fonticola NEB369.</title>
        <authorList>
            <person name="Fomenkov A."/>
            <person name="Roberts R.D."/>
        </authorList>
    </citation>
    <scope>NUCLEOTIDE SEQUENCE [LARGE SCALE GENOMIC DNA]</scope>
    <source>
        <strain evidence="4 8">NEB369</strain>
    </source>
</reference>
<dbReference type="Proteomes" id="UP000270487">
    <property type="component" value="Chromosome"/>
</dbReference>
<dbReference type="KEGG" id="sfg:AV650_19235"/>
<dbReference type="Proteomes" id="UP001224622">
    <property type="component" value="Unassembled WGS sequence"/>
</dbReference>
<dbReference type="EMBL" id="JAVIGA010000007">
    <property type="protein sequence ID" value="MDQ9126533.1"/>
    <property type="molecule type" value="Genomic_DNA"/>
</dbReference>
<proteinExistence type="predicted"/>
<reference evidence="1" key="5">
    <citation type="submission" date="2023-08" db="EMBL/GenBank/DDBJ databases">
        <title>The Comparative Genomic Analysis of Yersiniaceae from Polar Regions.</title>
        <authorList>
            <person name="Goncharov A."/>
            <person name="Aslanov B."/>
            <person name="Kolodzhieva V."/>
            <person name="Azarov D."/>
            <person name="Mochov A."/>
            <person name="Lebedeva E."/>
        </authorList>
    </citation>
    <scope>NUCLEOTIDE SEQUENCE</scope>
    <source>
        <strain evidence="1">Vf</strain>
    </source>
</reference>
<reference evidence="6" key="2">
    <citation type="submission" date="2020-03" db="EMBL/GenBank/DDBJ databases">
        <title>Genome sequences of seven Enterobacteriaceae strains isolated from Canadian wastewater treatment facilities.</title>
        <authorList>
            <person name="Huang H."/>
            <person name="Chmara J.T."/>
            <person name="Duceppe M.-O."/>
        </authorList>
    </citation>
    <scope>NUCLEOTIDE SEQUENCE [LARGE SCALE GENOMIC DNA]</scope>
    <source>
        <strain evidence="6">Biosolid 3</strain>
    </source>
</reference>
<evidence type="ECO:0000313" key="7">
    <source>
        <dbReference type="Proteomes" id="UP001224622"/>
    </source>
</evidence>
<dbReference type="EMBL" id="CP133586">
    <property type="protein sequence ID" value="WMT12805.1"/>
    <property type="molecule type" value="Genomic_DNA"/>
</dbReference>
<dbReference type="Pfam" id="PF13993">
    <property type="entry name" value="YccJ"/>
    <property type="match status" value="1"/>
</dbReference>
<evidence type="ECO:0000313" key="5">
    <source>
        <dbReference type="Proteomes" id="UP000270487"/>
    </source>
</evidence>
<dbReference type="Proteomes" id="UP000503464">
    <property type="component" value="Chromosome"/>
</dbReference>
<dbReference type="RefSeq" id="WP_021181021.1">
    <property type="nucleotide sequence ID" value="NZ_CAMFLQ010000017.1"/>
</dbReference>
<evidence type="ECO:0000313" key="6">
    <source>
        <dbReference type="Proteomes" id="UP000503464"/>
    </source>
</evidence>
<dbReference type="OrthoDB" id="6456234at2"/>
<dbReference type="STRING" id="47917.AV650_19235"/>
<reference evidence="2" key="3">
    <citation type="submission" date="2022-06" db="EMBL/GenBank/DDBJ databases">
        <title>Genome sequences of seven Enterobacteriaceae strains isolated from Canadian wastewater treatment facilities.</title>
        <authorList>
            <person name="Huang H."/>
            <person name="Chmara J.T."/>
            <person name="Duceppe M.-O."/>
        </authorList>
    </citation>
    <scope>NUCLEOTIDE SEQUENCE</scope>
    <source>
        <strain evidence="2">HH13</strain>
    </source>
</reference>
<keyword evidence="8" id="KW-1185">Reference proteome</keyword>
<dbReference type="InterPro" id="IPR025600">
    <property type="entry name" value="YccJ"/>
</dbReference>
<dbReference type="Proteomes" id="UP001235341">
    <property type="component" value="Chromosome"/>
</dbReference>
<evidence type="ECO:0000313" key="1">
    <source>
        <dbReference type="EMBL" id="MDQ9126533.1"/>
    </source>
</evidence>
<evidence type="ECO:0000313" key="4">
    <source>
        <dbReference type="EMBL" id="WMT12805.1"/>
    </source>
</evidence>